<dbReference type="Proteomes" id="UP000304953">
    <property type="component" value="Unassembled WGS sequence"/>
</dbReference>
<protein>
    <submittedName>
        <fullName evidence="1">3-isopropylmalate dehydratase large subunit</fullName>
    </submittedName>
</protein>
<proteinExistence type="predicted"/>
<sequence length="418" mass="45445">MGQTIVEKIFTNKIGKRVFANDMVWSNVDLMMGTDGTVPMTISILEKNNINTISDSAKVVFVNDHFSPAKDIVNANTLSCIKKFANEYKVRLFDAGEGICHVLIPDKGLIKPGMLVVGADSHVCTYGALGALSIGIGSSDLAFAMSTGKLWFRVPETIKINVYGKKQTNISGKDIVLAILKKVGVAGASYSVIELVGEAMTGLNIADRFSMCNMAAEMGAKGVIIPYDEIVAQYLKDKVQVEQEDVFYADKDAKYSKCIDICIDDLQPQIACPYAPDNVHNVNDMEGLKIDQIVIGLCTNGRLEDFRRASRYLKKKKINENVRLLIIPGSREVLIQMIKEGIAEILVEAGGIICPSTCGPCVGGHMGVLGENEVGLYTSSRNFLGRCGDKTANVYLCSPDTAAYSALFGYIKEPHSQK</sequence>
<comment type="caution">
    <text evidence="1">The sequence shown here is derived from an EMBL/GenBank/DDBJ whole genome shotgun (WGS) entry which is preliminary data.</text>
</comment>
<gene>
    <name evidence="1" type="ORF">E5329_23350</name>
</gene>
<keyword evidence="2" id="KW-1185">Reference proteome</keyword>
<accession>A0AC61RPT7</accession>
<evidence type="ECO:0000313" key="2">
    <source>
        <dbReference type="Proteomes" id="UP000304953"/>
    </source>
</evidence>
<reference evidence="1" key="1">
    <citation type="submission" date="2019-04" db="EMBL/GenBank/DDBJ databases">
        <title>Microbes associate with the intestines of laboratory mice.</title>
        <authorList>
            <person name="Navarre W."/>
            <person name="Wong E."/>
            <person name="Huang K."/>
            <person name="Tropini C."/>
            <person name="Ng K."/>
            <person name="Yu B."/>
        </authorList>
    </citation>
    <scope>NUCLEOTIDE SEQUENCE</scope>
    <source>
        <strain evidence="1">NM01_1-7b</strain>
    </source>
</reference>
<name>A0AC61RPT7_9FIRM</name>
<evidence type="ECO:0000313" key="1">
    <source>
        <dbReference type="EMBL" id="TGY90980.1"/>
    </source>
</evidence>
<dbReference type="EMBL" id="SRYA01000075">
    <property type="protein sequence ID" value="TGY90980.1"/>
    <property type="molecule type" value="Genomic_DNA"/>
</dbReference>
<organism evidence="1 2">
    <name type="scientific">Petralouisia muris</name>
    <dbReference type="NCBI Taxonomy" id="3032872"/>
    <lineage>
        <taxon>Bacteria</taxon>
        <taxon>Bacillati</taxon>
        <taxon>Bacillota</taxon>
        <taxon>Clostridia</taxon>
        <taxon>Lachnospirales</taxon>
        <taxon>Lachnospiraceae</taxon>
        <taxon>Petralouisia</taxon>
    </lineage>
</organism>